<dbReference type="InterPro" id="IPR004166">
    <property type="entry name" value="a-kinase_dom"/>
</dbReference>
<dbReference type="AlphaFoldDB" id="A0A369K273"/>
<evidence type="ECO:0000256" key="1">
    <source>
        <dbReference type="ARBA" id="ARBA00022527"/>
    </source>
</evidence>
<sequence length="551" mass="60859">MVGTLCRACSEARNPTPDLSKDAAEAIMGRTADFHSTASDYRLHQKDRLNPGLQAANAATLVMKTQALKKLAKADTLTLEAVLFYFPKNGATAKKAQVLPFVRKFFGSDSAATLLSQTRTEMEKAWTASPASKLSGMNVLNFEDAIFGVQAKTIGDFKPTEHATGTAEAMFNSLKASSMLSEADIKARKINLRIYAYEAQMVLSDDDDDKDYIVSHRTSHRSSRSTTSAHETASRAKPSSKRKASNSISNTPEYKSSFHPRKFFTDTPPATELDYDFYSFTKTAFTMDSEGNIEEVLSIDSDKIEISRHWRKFIGDKAEDGYLGQGSMKFAFMGRIGDVKYAILQSKMETDTDEARNKADLIAELQLLTYGQYFVNSFAVRASTYNVAIPSFKWNSEGAFVGTVLRDEWFDAEEDTSCSLPFTTFLATPLLPSVSSGLYRERKFSGSLSAGHSVDEVGSMIDAYAYHTLVDSEGRFLMTDLQGIVGPDKSVILFDPQAHSHNKSTGFWDGGLDEIKAWQKSHKCNAVCRKLRLKGAVLENTGPLHHGFPSP</sequence>
<keyword evidence="7" id="KW-1185">Reference proteome</keyword>
<dbReference type="EMBL" id="LUEZ02000041">
    <property type="protein sequence ID" value="RDB24996.1"/>
    <property type="molecule type" value="Genomic_DNA"/>
</dbReference>
<keyword evidence="1" id="KW-0723">Serine/threonine-protein kinase</keyword>
<feature type="domain" description="Alpha-type protein kinase" evidence="5">
    <location>
        <begin position="277"/>
        <end position="536"/>
    </location>
</feature>
<proteinExistence type="predicted"/>
<reference evidence="6" key="1">
    <citation type="submission" date="2018-04" db="EMBL/GenBank/DDBJ databases">
        <title>Whole genome sequencing of Hypsizygus marmoreus.</title>
        <authorList>
            <person name="Choi I.-G."/>
            <person name="Min B."/>
            <person name="Kim J.-G."/>
            <person name="Kim S."/>
            <person name="Oh Y.-L."/>
            <person name="Kong W.-S."/>
            <person name="Park H."/>
            <person name="Jeong J."/>
            <person name="Song E.-S."/>
        </authorList>
    </citation>
    <scope>NUCLEOTIDE SEQUENCE [LARGE SCALE GENOMIC DNA]</scope>
    <source>
        <strain evidence="6">51987-8</strain>
    </source>
</reference>
<keyword evidence="2" id="KW-0808">Transferase</keyword>
<dbReference type="STRING" id="39966.A0A369K273"/>
<organism evidence="6 7">
    <name type="scientific">Hypsizygus marmoreus</name>
    <name type="common">White beech mushroom</name>
    <name type="synonym">Agaricus marmoreus</name>
    <dbReference type="NCBI Taxonomy" id="39966"/>
    <lineage>
        <taxon>Eukaryota</taxon>
        <taxon>Fungi</taxon>
        <taxon>Dikarya</taxon>
        <taxon>Basidiomycota</taxon>
        <taxon>Agaricomycotina</taxon>
        <taxon>Agaricomycetes</taxon>
        <taxon>Agaricomycetidae</taxon>
        <taxon>Agaricales</taxon>
        <taxon>Tricholomatineae</taxon>
        <taxon>Lyophyllaceae</taxon>
        <taxon>Hypsizygus</taxon>
    </lineage>
</organism>
<dbReference type="CDD" id="cd04515">
    <property type="entry name" value="Alpha_kinase"/>
    <property type="match status" value="1"/>
</dbReference>
<dbReference type="PROSITE" id="PS51158">
    <property type="entry name" value="ALPHA_KINASE"/>
    <property type="match status" value="1"/>
</dbReference>
<dbReference type="Proteomes" id="UP000076154">
    <property type="component" value="Unassembled WGS sequence"/>
</dbReference>
<evidence type="ECO:0000259" key="5">
    <source>
        <dbReference type="PROSITE" id="PS51158"/>
    </source>
</evidence>
<keyword evidence="3" id="KW-0418">Kinase</keyword>
<comment type="caution">
    <text evidence="6">The sequence shown here is derived from an EMBL/GenBank/DDBJ whole genome shotgun (WGS) entry which is preliminary data.</text>
</comment>
<dbReference type="GO" id="GO:0004674">
    <property type="term" value="F:protein serine/threonine kinase activity"/>
    <property type="evidence" value="ECO:0007669"/>
    <property type="project" value="UniProtKB-KW"/>
</dbReference>
<protein>
    <recommendedName>
        <fullName evidence="5">Alpha-type protein kinase domain-containing protein</fullName>
    </recommendedName>
</protein>
<dbReference type="SUPFAM" id="SSF56112">
    <property type="entry name" value="Protein kinase-like (PK-like)"/>
    <property type="match status" value="1"/>
</dbReference>
<evidence type="ECO:0000256" key="4">
    <source>
        <dbReference type="SAM" id="MobiDB-lite"/>
    </source>
</evidence>
<dbReference type="OrthoDB" id="301415at2759"/>
<evidence type="ECO:0000256" key="3">
    <source>
        <dbReference type="ARBA" id="ARBA00022777"/>
    </source>
</evidence>
<feature type="region of interest" description="Disordered" evidence="4">
    <location>
        <begin position="216"/>
        <end position="254"/>
    </location>
</feature>
<gene>
    <name evidence="6" type="ORF">Hypma_007390</name>
</gene>
<dbReference type="GO" id="GO:0005524">
    <property type="term" value="F:ATP binding"/>
    <property type="evidence" value="ECO:0007669"/>
    <property type="project" value="InterPro"/>
</dbReference>
<evidence type="ECO:0000256" key="2">
    <source>
        <dbReference type="ARBA" id="ARBA00022679"/>
    </source>
</evidence>
<dbReference type="Gene3D" id="3.20.200.10">
    <property type="entry name" value="MHCK/EF2 kinase"/>
    <property type="match status" value="1"/>
</dbReference>
<evidence type="ECO:0000313" key="7">
    <source>
        <dbReference type="Proteomes" id="UP000076154"/>
    </source>
</evidence>
<accession>A0A369K273</accession>
<dbReference type="InParanoid" id="A0A369K273"/>
<name>A0A369K273_HYPMA</name>
<dbReference type="InterPro" id="IPR011009">
    <property type="entry name" value="Kinase-like_dom_sf"/>
</dbReference>
<feature type="compositionally biased region" description="Low complexity" evidence="4">
    <location>
        <begin position="224"/>
        <end position="237"/>
    </location>
</feature>
<dbReference type="Pfam" id="PF02816">
    <property type="entry name" value="Alpha_kinase"/>
    <property type="match status" value="1"/>
</dbReference>
<evidence type="ECO:0000313" key="6">
    <source>
        <dbReference type="EMBL" id="RDB24996.1"/>
    </source>
</evidence>